<reference evidence="2 3" key="1">
    <citation type="journal article" date="2013" name="J. Bacteriol.">
        <title>Complete Genome Sequence of the Frog Pathogen Mycobacterium ulcerans Ecovar Liflandii.</title>
        <authorList>
            <person name="Tobias N.J."/>
            <person name="Doig K.D."/>
            <person name="Medema M.H."/>
            <person name="Chen H."/>
            <person name="Haring V."/>
            <person name="Moore R."/>
            <person name="Seemann T."/>
            <person name="Stinear T.P."/>
        </authorList>
    </citation>
    <scope>NUCLEOTIDE SEQUENCE [LARGE SCALE GENOMIC DNA]</scope>
    <source>
        <strain evidence="2 3">128FXT</strain>
    </source>
</reference>
<proteinExistence type="predicted"/>
<evidence type="ECO:0000256" key="1">
    <source>
        <dbReference type="SAM" id="MobiDB-lite"/>
    </source>
</evidence>
<feature type="region of interest" description="Disordered" evidence="1">
    <location>
        <begin position="1"/>
        <end position="38"/>
    </location>
</feature>
<name>L7V6G9_MYCL1</name>
<dbReference type="KEGG" id="mli:MULP_00995"/>
<dbReference type="PATRIC" id="fig|459424.11.peg.1019"/>
<gene>
    <name evidence="2" type="ordered locus">MULP_00995</name>
</gene>
<dbReference type="Proteomes" id="UP000011157">
    <property type="component" value="Chromosome"/>
</dbReference>
<organism evidence="2 3">
    <name type="scientific">Mycobacterium liflandii (strain 128FXT)</name>
    <dbReference type="NCBI Taxonomy" id="459424"/>
    <lineage>
        <taxon>Bacteria</taxon>
        <taxon>Bacillati</taxon>
        <taxon>Actinomycetota</taxon>
        <taxon>Actinomycetes</taxon>
        <taxon>Mycobacteriales</taxon>
        <taxon>Mycobacteriaceae</taxon>
        <taxon>Mycobacterium</taxon>
        <taxon>Mycobacterium ulcerans group</taxon>
    </lineage>
</organism>
<protein>
    <submittedName>
        <fullName evidence="2">Uncharacterized protein</fullName>
    </submittedName>
</protein>
<accession>L7V6G9</accession>
<keyword evidence="3" id="KW-1185">Reference proteome</keyword>
<evidence type="ECO:0000313" key="2">
    <source>
        <dbReference type="EMBL" id="AGC61024.1"/>
    </source>
</evidence>
<dbReference type="EMBL" id="CP003899">
    <property type="protein sequence ID" value="AGC61024.1"/>
    <property type="molecule type" value="Genomic_DNA"/>
</dbReference>
<dbReference type="AlphaFoldDB" id="L7V6G9"/>
<sequence>MPVTATVENGNVVPVSDRNLKGGMPMGATRADRPSMHR</sequence>
<evidence type="ECO:0000313" key="3">
    <source>
        <dbReference type="Proteomes" id="UP000011157"/>
    </source>
</evidence>
<dbReference type="HOGENOM" id="CLU_3330439_0_0_11"/>